<dbReference type="Proteomes" id="UP001165122">
    <property type="component" value="Unassembled WGS sequence"/>
</dbReference>
<dbReference type="AlphaFoldDB" id="A0A9W7AKH3"/>
<evidence type="ECO:0000313" key="1">
    <source>
        <dbReference type="EMBL" id="GMH74586.1"/>
    </source>
</evidence>
<dbReference type="OrthoDB" id="10433515at2759"/>
<proteinExistence type="predicted"/>
<comment type="caution">
    <text evidence="1">The sequence shown here is derived from an EMBL/GenBank/DDBJ whole genome shotgun (WGS) entry which is preliminary data.</text>
</comment>
<sequence length="69" mass="7782">MKSKRIMPMPSSKTTALSILSSPKANLYFLNRNMDLDFETYEVLQIDNIVQHYTDEEDATITSGLGLLA</sequence>
<protein>
    <submittedName>
        <fullName evidence="1">Uncharacterized protein</fullName>
    </submittedName>
</protein>
<gene>
    <name evidence="1" type="ORF">TrLO_g4233</name>
</gene>
<accession>A0A9W7AKH3</accession>
<organism evidence="1 2">
    <name type="scientific">Triparma laevis f. longispina</name>
    <dbReference type="NCBI Taxonomy" id="1714387"/>
    <lineage>
        <taxon>Eukaryota</taxon>
        <taxon>Sar</taxon>
        <taxon>Stramenopiles</taxon>
        <taxon>Ochrophyta</taxon>
        <taxon>Bolidophyceae</taxon>
        <taxon>Parmales</taxon>
        <taxon>Triparmaceae</taxon>
        <taxon>Triparma</taxon>
    </lineage>
</organism>
<name>A0A9W7AKH3_9STRA</name>
<keyword evidence="2" id="KW-1185">Reference proteome</keyword>
<dbReference type="EMBL" id="BRXW01000699">
    <property type="protein sequence ID" value="GMH74586.1"/>
    <property type="molecule type" value="Genomic_DNA"/>
</dbReference>
<evidence type="ECO:0000313" key="2">
    <source>
        <dbReference type="Proteomes" id="UP001165122"/>
    </source>
</evidence>
<reference evidence="2" key="1">
    <citation type="journal article" date="2023" name="Commun. Biol.">
        <title>Genome analysis of Parmales, the sister group of diatoms, reveals the evolutionary specialization of diatoms from phago-mixotrophs to photoautotrophs.</title>
        <authorList>
            <person name="Ban H."/>
            <person name="Sato S."/>
            <person name="Yoshikawa S."/>
            <person name="Yamada K."/>
            <person name="Nakamura Y."/>
            <person name="Ichinomiya M."/>
            <person name="Sato N."/>
            <person name="Blanc-Mathieu R."/>
            <person name="Endo H."/>
            <person name="Kuwata A."/>
            <person name="Ogata H."/>
        </authorList>
    </citation>
    <scope>NUCLEOTIDE SEQUENCE [LARGE SCALE GENOMIC DNA]</scope>
    <source>
        <strain evidence="2">NIES 3700</strain>
    </source>
</reference>